<name>A0A1K2HAR9_9NEIS</name>
<dbReference type="Proteomes" id="UP000186513">
    <property type="component" value="Unassembled WGS sequence"/>
</dbReference>
<dbReference type="RefSeq" id="WP_072427500.1">
    <property type="nucleotide sequence ID" value="NZ_FPKR01000003.1"/>
</dbReference>
<protein>
    <recommendedName>
        <fullName evidence="3">DUF1857 domain-containing protein</fullName>
    </recommendedName>
</protein>
<dbReference type="CDD" id="cd08863">
    <property type="entry name" value="SRPBCC_DUF1857"/>
    <property type="match status" value="1"/>
</dbReference>
<dbReference type="EMBL" id="FPKR01000003">
    <property type="protein sequence ID" value="SFZ73757.1"/>
    <property type="molecule type" value="Genomic_DNA"/>
</dbReference>
<proteinExistence type="predicted"/>
<dbReference type="InterPro" id="IPR023393">
    <property type="entry name" value="START-like_dom_sf"/>
</dbReference>
<accession>A0A1K2HAR9</accession>
<dbReference type="AlphaFoldDB" id="A0A1K2HAR9"/>
<evidence type="ECO:0008006" key="3">
    <source>
        <dbReference type="Google" id="ProtNLM"/>
    </source>
</evidence>
<organism evidence="1 2">
    <name type="scientific">Chitinimonas taiwanensis DSM 18899</name>
    <dbReference type="NCBI Taxonomy" id="1121279"/>
    <lineage>
        <taxon>Bacteria</taxon>
        <taxon>Pseudomonadati</taxon>
        <taxon>Pseudomonadota</taxon>
        <taxon>Betaproteobacteria</taxon>
        <taxon>Neisseriales</taxon>
        <taxon>Chitinibacteraceae</taxon>
        <taxon>Chitinimonas</taxon>
    </lineage>
</organism>
<evidence type="ECO:0000313" key="1">
    <source>
        <dbReference type="EMBL" id="SFZ73757.1"/>
    </source>
</evidence>
<reference evidence="1 2" key="1">
    <citation type="submission" date="2016-11" db="EMBL/GenBank/DDBJ databases">
        <authorList>
            <person name="Jaros S."/>
            <person name="Januszkiewicz K."/>
            <person name="Wedrychowicz H."/>
        </authorList>
    </citation>
    <scope>NUCLEOTIDE SEQUENCE [LARGE SCALE GENOMIC DNA]</scope>
    <source>
        <strain evidence="1 2">DSM 18899</strain>
    </source>
</reference>
<gene>
    <name evidence="1" type="ORF">SAMN02745887_00971</name>
</gene>
<dbReference type="InterPro" id="IPR015075">
    <property type="entry name" value="AtaL"/>
</dbReference>
<evidence type="ECO:0000313" key="2">
    <source>
        <dbReference type="Proteomes" id="UP000186513"/>
    </source>
</evidence>
<dbReference type="STRING" id="1121279.SAMN02745887_00971"/>
<dbReference type="SUPFAM" id="SSF55961">
    <property type="entry name" value="Bet v1-like"/>
    <property type="match status" value="1"/>
</dbReference>
<dbReference type="OrthoDB" id="6367327at2"/>
<dbReference type="Gene3D" id="3.30.530.20">
    <property type="match status" value="1"/>
</dbReference>
<keyword evidence="2" id="KW-1185">Reference proteome</keyword>
<dbReference type="Pfam" id="PF08982">
    <property type="entry name" value="AtaL"/>
    <property type="match status" value="1"/>
</dbReference>
<sequence length="161" mass="18654">MHYEHLIQINDPADPMLTPLSRQQLWRGLLRRVERPGEFLVGVEAVRIVERGEGWLKREMQLGNLLVCDHVRFEHLHSVHFDTAPSEQHQGGSMHMQIEEPSEGALFVRFSYHTPLLEDGQYNAEEAQLIDYVKHAYRDTDVDAIRWIRELAETGELDGEG</sequence>